<gene>
    <name evidence="2" type="ORF">ACFSKO_20955</name>
</gene>
<dbReference type="RefSeq" id="WP_380255385.1">
    <property type="nucleotide sequence ID" value="NZ_JBHUII010000013.1"/>
</dbReference>
<dbReference type="Proteomes" id="UP001597294">
    <property type="component" value="Unassembled WGS sequence"/>
</dbReference>
<organism evidence="2 3">
    <name type="scientific">Kiloniella antarctica</name>
    <dbReference type="NCBI Taxonomy" id="1550907"/>
    <lineage>
        <taxon>Bacteria</taxon>
        <taxon>Pseudomonadati</taxon>
        <taxon>Pseudomonadota</taxon>
        <taxon>Alphaproteobacteria</taxon>
        <taxon>Rhodospirillales</taxon>
        <taxon>Kiloniellaceae</taxon>
        <taxon>Kiloniella</taxon>
    </lineage>
</organism>
<evidence type="ECO:0000313" key="2">
    <source>
        <dbReference type="EMBL" id="MFD2208096.1"/>
    </source>
</evidence>
<accession>A0ABW5BTG7</accession>
<keyword evidence="3" id="KW-1185">Reference proteome</keyword>
<dbReference type="Pfam" id="PF03372">
    <property type="entry name" value="Exo_endo_phos"/>
    <property type="match status" value="1"/>
</dbReference>
<protein>
    <submittedName>
        <fullName evidence="2">Endonuclease/exonuclease/phosphatase family protein</fullName>
    </submittedName>
</protein>
<dbReference type="PANTHER" id="PTHR14859:SF0">
    <property type="entry name" value="ENDONUCLEASE_EXONUCLEASE_PHOSPHATASE FAMILY PROTEIN, EXPRESSED"/>
    <property type="match status" value="1"/>
</dbReference>
<dbReference type="SUPFAM" id="SSF56219">
    <property type="entry name" value="DNase I-like"/>
    <property type="match status" value="1"/>
</dbReference>
<keyword evidence="2" id="KW-0378">Hydrolase</keyword>
<keyword evidence="2" id="KW-0255">Endonuclease</keyword>
<dbReference type="GO" id="GO:0004519">
    <property type="term" value="F:endonuclease activity"/>
    <property type="evidence" value="ECO:0007669"/>
    <property type="project" value="UniProtKB-KW"/>
</dbReference>
<dbReference type="InterPro" id="IPR051916">
    <property type="entry name" value="GPI-anchor_lipid_remodeler"/>
</dbReference>
<sequence>MINILSWNIQCGLGIDKHIDLKRIAKVITSLGDPDIICLQEVARFDPSSDKGEASDQLATLSKLFPEHAPFWGPAIDRWYPGEPNRRQFGNMILSRLPVIQVFNHALPQPIPTTPCKHMPRQALEIVVELESGPIRITTTHLEYHCDKQRYAQAEYLCKVQGDITANQNYHHIAPDSGPYAAIARPERSIVCGDFNAVIQEEIYHLLNSESGENSKHYLDAWPIIHKEKVHAPTCGIYDPEQWPEGPHCRDFFFITKSLMPLLKDIFVDEKTKASDHQPVLLTLDTL</sequence>
<proteinExistence type="predicted"/>
<comment type="caution">
    <text evidence="2">The sequence shown here is derived from an EMBL/GenBank/DDBJ whole genome shotgun (WGS) entry which is preliminary data.</text>
</comment>
<evidence type="ECO:0000259" key="1">
    <source>
        <dbReference type="Pfam" id="PF03372"/>
    </source>
</evidence>
<evidence type="ECO:0000313" key="3">
    <source>
        <dbReference type="Proteomes" id="UP001597294"/>
    </source>
</evidence>
<feature type="domain" description="Endonuclease/exonuclease/phosphatase" evidence="1">
    <location>
        <begin position="5"/>
        <end position="277"/>
    </location>
</feature>
<dbReference type="PANTHER" id="PTHR14859">
    <property type="entry name" value="CALCOFLUOR WHITE HYPERSENSITIVE PROTEIN PRECURSOR"/>
    <property type="match status" value="1"/>
</dbReference>
<keyword evidence="2" id="KW-0540">Nuclease</keyword>
<name>A0ABW5BTG7_9PROT</name>
<dbReference type="Gene3D" id="3.60.10.10">
    <property type="entry name" value="Endonuclease/exonuclease/phosphatase"/>
    <property type="match status" value="1"/>
</dbReference>
<dbReference type="EMBL" id="JBHUII010000013">
    <property type="protein sequence ID" value="MFD2208096.1"/>
    <property type="molecule type" value="Genomic_DNA"/>
</dbReference>
<reference evidence="3" key="1">
    <citation type="journal article" date="2019" name="Int. J. Syst. Evol. Microbiol.">
        <title>The Global Catalogue of Microorganisms (GCM) 10K type strain sequencing project: providing services to taxonomists for standard genome sequencing and annotation.</title>
        <authorList>
            <consortium name="The Broad Institute Genomics Platform"/>
            <consortium name="The Broad Institute Genome Sequencing Center for Infectious Disease"/>
            <person name="Wu L."/>
            <person name="Ma J."/>
        </authorList>
    </citation>
    <scope>NUCLEOTIDE SEQUENCE [LARGE SCALE GENOMIC DNA]</scope>
    <source>
        <strain evidence="3">CGMCC 4.7192</strain>
    </source>
</reference>
<dbReference type="InterPro" id="IPR005135">
    <property type="entry name" value="Endo/exonuclease/phosphatase"/>
</dbReference>
<dbReference type="InterPro" id="IPR036691">
    <property type="entry name" value="Endo/exonu/phosph_ase_sf"/>
</dbReference>